<proteinExistence type="predicted"/>
<organism evidence="3 4">
    <name type="scientific">Bradyrhizobium iriomotense</name>
    <dbReference type="NCBI Taxonomy" id="441950"/>
    <lineage>
        <taxon>Bacteria</taxon>
        <taxon>Pseudomonadati</taxon>
        <taxon>Pseudomonadota</taxon>
        <taxon>Alphaproteobacteria</taxon>
        <taxon>Hyphomicrobiales</taxon>
        <taxon>Nitrobacteraceae</taxon>
        <taxon>Bradyrhizobium</taxon>
    </lineage>
</organism>
<dbReference type="Pfam" id="PF00565">
    <property type="entry name" value="SNase"/>
    <property type="match status" value="1"/>
</dbReference>
<dbReference type="InterPro" id="IPR035437">
    <property type="entry name" value="SNase_OB-fold_sf"/>
</dbReference>
<gene>
    <name evidence="3" type="ORF">GCM10007857_82140</name>
</gene>
<dbReference type="Gene3D" id="2.40.50.90">
    <property type="match status" value="1"/>
</dbReference>
<comment type="caution">
    <text evidence="3">The sequence shown here is derived from an EMBL/GenBank/DDBJ whole genome shotgun (WGS) entry which is preliminary data.</text>
</comment>
<dbReference type="Proteomes" id="UP001156905">
    <property type="component" value="Unassembled WGS sequence"/>
</dbReference>
<keyword evidence="4" id="KW-1185">Reference proteome</keyword>
<feature type="domain" description="TNase-like" evidence="2">
    <location>
        <begin position="104"/>
        <end position="182"/>
    </location>
</feature>
<dbReference type="EMBL" id="BSOW01000048">
    <property type="protein sequence ID" value="GLR91496.1"/>
    <property type="molecule type" value="Genomic_DNA"/>
</dbReference>
<dbReference type="SUPFAM" id="SSF50199">
    <property type="entry name" value="Staphylococcal nuclease"/>
    <property type="match status" value="1"/>
</dbReference>
<keyword evidence="1" id="KW-0472">Membrane</keyword>
<evidence type="ECO:0000259" key="2">
    <source>
        <dbReference type="Pfam" id="PF00565"/>
    </source>
</evidence>
<evidence type="ECO:0000313" key="4">
    <source>
        <dbReference type="Proteomes" id="UP001156905"/>
    </source>
</evidence>
<sequence>MLPRDRINPYRPSFSGAPFGRRFAGLLPWMFVLVVVTAIVLTYRHGTNWPVPHAGDDRAQDAEIVLQHAGKADARYGVDVVRTIDGDTFVARVHQQDGRDLVTRVRLRGIDAPELKASCREELEKAEAATDALRNLLREGGVAIYNIGPDKYEGRVVADVATKRTVNVSAALLAGGYARSYNGGHREGWCARGWRFWQ</sequence>
<dbReference type="InterPro" id="IPR016071">
    <property type="entry name" value="Staphylococal_nuclease_OB-fold"/>
</dbReference>
<protein>
    <submittedName>
        <fullName evidence="3">Nuclease</fullName>
    </submittedName>
</protein>
<name>A0ABQ6BCB2_9BRAD</name>
<accession>A0ABQ6BCB2</accession>
<reference evidence="4" key="1">
    <citation type="journal article" date="2019" name="Int. J. Syst. Evol. Microbiol.">
        <title>The Global Catalogue of Microorganisms (GCM) 10K type strain sequencing project: providing services to taxonomists for standard genome sequencing and annotation.</title>
        <authorList>
            <consortium name="The Broad Institute Genomics Platform"/>
            <consortium name="The Broad Institute Genome Sequencing Center for Infectious Disease"/>
            <person name="Wu L."/>
            <person name="Ma J."/>
        </authorList>
    </citation>
    <scope>NUCLEOTIDE SEQUENCE [LARGE SCALE GENOMIC DNA]</scope>
    <source>
        <strain evidence="4">NBRC 102520</strain>
    </source>
</reference>
<keyword evidence="1" id="KW-1133">Transmembrane helix</keyword>
<evidence type="ECO:0000256" key="1">
    <source>
        <dbReference type="SAM" id="Phobius"/>
    </source>
</evidence>
<dbReference type="RefSeq" id="WP_284274887.1">
    <property type="nucleotide sequence ID" value="NZ_BSOW01000048.1"/>
</dbReference>
<keyword evidence="1" id="KW-0812">Transmembrane</keyword>
<feature type="transmembrane region" description="Helical" evidence="1">
    <location>
        <begin position="23"/>
        <end position="43"/>
    </location>
</feature>
<evidence type="ECO:0000313" key="3">
    <source>
        <dbReference type="EMBL" id="GLR91496.1"/>
    </source>
</evidence>